<gene>
    <name evidence="2" type="ORF">PXEA_LOCUS7736</name>
</gene>
<name>A0A448WKX5_9PLAT</name>
<accession>A0A448WKX5</accession>
<reference evidence="2" key="1">
    <citation type="submission" date="2018-11" db="EMBL/GenBank/DDBJ databases">
        <authorList>
            <consortium name="Pathogen Informatics"/>
        </authorList>
    </citation>
    <scope>NUCLEOTIDE SEQUENCE</scope>
</reference>
<comment type="caution">
    <text evidence="2">The sequence shown here is derived from an EMBL/GenBank/DDBJ whole genome shotgun (WGS) entry which is preliminary data.</text>
</comment>
<feature type="region of interest" description="Disordered" evidence="1">
    <location>
        <begin position="87"/>
        <end position="106"/>
    </location>
</feature>
<protein>
    <submittedName>
        <fullName evidence="2">Uncharacterized protein</fullName>
    </submittedName>
</protein>
<evidence type="ECO:0000313" key="3">
    <source>
        <dbReference type="Proteomes" id="UP000784294"/>
    </source>
</evidence>
<evidence type="ECO:0000256" key="1">
    <source>
        <dbReference type="SAM" id="MobiDB-lite"/>
    </source>
</evidence>
<proteinExistence type="predicted"/>
<feature type="region of interest" description="Disordered" evidence="1">
    <location>
        <begin position="124"/>
        <end position="152"/>
    </location>
</feature>
<keyword evidence="3" id="KW-1185">Reference proteome</keyword>
<dbReference type="AlphaFoldDB" id="A0A448WKX5"/>
<organism evidence="2 3">
    <name type="scientific">Protopolystoma xenopodis</name>
    <dbReference type="NCBI Taxonomy" id="117903"/>
    <lineage>
        <taxon>Eukaryota</taxon>
        <taxon>Metazoa</taxon>
        <taxon>Spiralia</taxon>
        <taxon>Lophotrochozoa</taxon>
        <taxon>Platyhelminthes</taxon>
        <taxon>Monogenea</taxon>
        <taxon>Polyopisthocotylea</taxon>
        <taxon>Polystomatidea</taxon>
        <taxon>Polystomatidae</taxon>
        <taxon>Protopolystoma</taxon>
    </lineage>
</organism>
<dbReference type="Proteomes" id="UP000784294">
    <property type="component" value="Unassembled WGS sequence"/>
</dbReference>
<evidence type="ECO:0000313" key="2">
    <source>
        <dbReference type="EMBL" id="VEL14296.1"/>
    </source>
</evidence>
<sequence length="174" mass="19364">MSLLPPRQDMVDHMIGAHVGRPDLWATSGLNRSIPTALLHLSPKKISSTLACVTHACFRTLKVEPSLHQSLRLIFHRLFTSLTAGVPQSAVPSPATHDRESDGLRSHLQGPQEEQLLKVQNQVLDSGSSGPPEWRSRDPKAPRLRANSGSQRTPGMLGRQYLFYANDSWVYSYF</sequence>
<dbReference type="EMBL" id="CAAALY010020654">
    <property type="protein sequence ID" value="VEL14296.1"/>
    <property type="molecule type" value="Genomic_DNA"/>
</dbReference>
<feature type="compositionally biased region" description="Basic and acidic residues" evidence="1">
    <location>
        <begin position="96"/>
        <end position="105"/>
    </location>
</feature>